<protein>
    <submittedName>
        <fullName evidence="2">Uncharacterized protein</fullName>
    </submittedName>
</protein>
<feature type="transmembrane region" description="Helical" evidence="1">
    <location>
        <begin position="122"/>
        <end position="141"/>
    </location>
</feature>
<name>A0A812CBQ7_ACAPH</name>
<keyword evidence="1" id="KW-0472">Membrane</keyword>
<accession>A0A812CBQ7</accession>
<keyword evidence="1" id="KW-1133">Transmembrane helix</keyword>
<reference evidence="2" key="1">
    <citation type="submission" date="2021-01" db="EMBL/GenBank/DDBJ databases">
        <authorList>
            <person name="Li R."/>
            <person name="Bekaert M."/>
        </authorList>
    </citation>
    <scope>NUCLEOTIDE SEQUENCE</scope>
    <source>
        <strain evidence="2">Farmed</strain>
    </source>
</reference>
<evidence type="ECO:0000313" key="3">
    <source>
        <dbReference type="Proteomes" id="UP000597762"/>
    </source>
</evidence>
<comment type="caution">
    <text evidence="2">The sequence shown here is derived from an EMBL/GenBank/DDBJ whole genome shotgun (WGS) entry which is preliminary data.</text>
</comment>
<feature type="transmembrane region" description="Helical" evidence="1">
    <location>
        <begin position="95"/>
        <end position="116"/>
    </location>
</feature>
<dbReference type="Proteomes" id="UP000597762">
    <property type="component" value="Unassembled WGS sequence"/>
</dbReference>
<evidence type="ECO:0000313" key="2">
    <source>
        <dbReference type="EMBL" id="CAE1265791.1"/>
    </source>
</evidence>
<keyword evidence="1" id="KW-0812">Transmembrane</keyword>
<feature type="transmembrane region" description="Helical" evidence="1">
    <location>
        <begin position="21"/>
        <end position="45"/>
    </location>
</feature>
<evidence type="ECO:0000256" key="1">
    <source>
        <dbReference type="SAM" id="Phobius"/>
    </source>
</evidence>
<proteinExistence type="predicted"/>
<dbReference type="EMBL" id="CAHIKZ030001491">
    <property type="protein sequence ID" value="CAE1265791.1"/>
    <property type="molecule type" value="Genomic_DNA"/>
</dbReference>
<gene>
    <name evidence="2" type="ORF">SPHA_34910</name>
</gene>
<feature type="transmembrane region" description="Helical" evidence="1">
    <location>
        <begin position="191"/>
        <end position="217"/>
    </location>
</feature>
<keyword evidence="3" id="KW-1185">Reference proteome</keyword>
<dbReference type="AlphaFoldDB" id="A0A812CBQ7"/>
<sequence>MFQTCFFVLQMQLSPPSISPSLSLSLLLYLSLLSSYFSFLLIFLSPFSLSLSLSLSFSLPLKLYFLSDFFPTLFSETSSSSRSLIYLSSVTRPTFCFPPLFSISSFSLFFSLPFYFRSLSFFSLPCLCPHFLFPFSLVFVLPSSPLSSVLIDIFLSFHSESYSYAQKQKKNAPSFPHNDALRPTECLFPSIFLSFSLSLFLSFSFSLPLSLSLFFLLSLHTHVLF</sequence>
<organism evidence="2 3">
    <name type="scientific">Acanthosepion pharaonis</name>
    <name type="common">Pharaoh cuttlefish</name>
    <name type="synonym">Sepia pharaonis</name>
    <dbReference type="NCBI Taxonomy" id="158019"/>
    <lineage>
        <taxon>Eukaryota</taxon>
        <taxon>Metazoa</taxon>
        <taxon>Spiralia</taxon>
        <taxon>Lophotrochozoa</taxon>
        <taxon>Mollusca</taxon>
        <taxon>Cephalopoda</taxon>
        <taxon>Coleoidea</taxon>
        <taxon>Decapodiformes</taxon>
        <taxon>Sepiida</taxon>
        <taxon>Sepiina</taxon>
        <taxon>Sepiidae</taxon>
        <taxon>Acanthosepion</taxon>
    </lineage>
</organism>